<accession>A0A1H8KJC6</accession>
<dbReference type="InterPro" id="IPR021302">
    <property type="entry name" value="DUF2780_VcgC/VcgE"/>
</dbReference>
<feature type="signal peptide" evidence="1">
    <location>
        <begin position="1"/>
        <end position="22"/>
    </location>
</feature>
<feature type="chain" id="PRO_5011593939" description="DUF2780 domain-containing protein" evidence="1">
    <location>
        <begin position="23"/>
        <end position="188"/>
    </location>
</feature>
<dbReference type="Pfam" id="PF11075">
    <property type="entry name" value="DUF2780"/>
    <property type="match status" value="1"/>
</dbReference>
<dbReference type="PROSITE" id="PS51257">
    <property type="entry name" value="PROKAR_LIPOPROTEIN"/>
    <property type="match status" value="1"/>
</dbReference>
<gene>
    <name evidence="2" type="ORF">SAMN05216333_102142</name>
</gene>
<dbReference type="Proteomes" id="UP000198814">
    <property type="component" value="Unassembled WGS sequence"/>
</dbReference>
<keyword evidence="1" id="KW-0732">Signal</keyword>
<evidence type="ECO:0008006" key="4">
    <source>
        <dbReference type="Google" id="ProtNLM"/>
    </source>
</evidence>
<organism evidence="2 3">
    <name type="scientific">Nitrosomonas oligotropha</name>
    <dbReference type="NCBI Taxonomy" id="42354"/>
    <lineage>
        <taxon>Bacteria</taxon>
        <taxon>Pseudomonadati</taxon>
        <taxon>Pseudomonadota</taxon>
        <taxon>Betaproteobacteria</taxon>
        <taxon>Nitrosomonadales</taxon>
        <taxon>Nitrosomonadaceae</taxon>
        <taxon>Nitrosomonas</taxon>
    </lineage>
</organism>
<evidence type="ECO:0000313" key="2">
    <source>
        <dbReference type="EMBL" id="SEN93049.1"/>
    </source>
</evidence>
<protein>
    <recommendedName>
        <fullName evidence="4">DUF2780 domain-containing protein</fullName>
    </recommendedName>
</protein>
<dbReference type="OrthoDB" id="8546843at2"/>
<sequence length="188" mass="18548">MKKSNYVQLGAVIILSAVTGCATNTGGTNPVGAVNQSLSTIESAAQSGKQVLNAGAAVAGNAEGAAQIGLVDILAHRLGVSPQQALGGAGAIFQMAQSNMNPQAFSSLSRSVPGMSTMLGAAPAMSNLSALAGGNSTLGSAAALAASFQQLNLSPDMVGKFIPVITNYVSKTSGQATANLLQSAVTAR</sequence>
<dbReference type="STRING" id="42354.SAMN05216333_102142"/>
<name>A0A1H8KJC6_9PROT</name>
<dbReference type="EMBL" id="FODO01000002">
    <property type="protein sequence ID" value="SEN93049.1"/>
    <property type="molecule type" value="Genomic_DNA"/>
</dbReference>
<reference evidence="3" key="1">
    <citation type="submission" date="2016-10" db="EMBL/GenBank/DDBJ databases">
        <authorList>
            <person name="Varghese N."/>
            <person name="Submissions S."/>
        </authorList>
    </citation>
    <scope>NUCLEOTIDE SEQUENCE [LARGE SCALE GENOMIC DNA]</scope>
    <source>
        <strain evidence="3">Nm76</strain>
    </source>
</reference>
<evidence type="ECO:0000256" key="1">
    <source>
        <dbReference type="SAM" id="SignalP"/>
    </source>
</evidence>
<evidence type="ECO:0000313" key="3">
    <source>
        <dbReference type="Proteomes" id="UP000198814"/>
    </source>
</evidence>
<dbReference type="AlphaFoldDB" id="A0A1H8KJC6"/>
<keyword evidence="3" id="KW-1185">Reference proteome</keyword>
<proteinExistence type="predicted"/>